<evidence type="ECO:0000256" key="1">
    <source>
        <dbReference type="SAM" id="MobiDB-lite"/>
    </source>
</evidence>
<feature type="region of interest" description="Disordered" evidence="1">
    <location>
        <begin position="118"/>
        <end position="139"/>
    </location>
</feature>
<dbReference type="SUPFAM" id="SSF55729">
    <property type="entry name" value="Acyl-CoA N-acyltransferases (Nat)"/>
    <property type="match status" value="1"/>
</dbReference>
<name>A0ABV5TNU4_9ACTN</name>
<dbReference type="CDD" id="cd04301">
    <property type="entry name" value="NAT_SF"/>
    <property type="match status" value="1"/>
</dbReference>
<evidence type="ECO:0000313" key="3">
    <source>
        <dbReference type="EMBL" id="MFB9680773.1"/>
    </source>
</evidence>
<dbReference type="InterPro" id="IPR016181">
    <property type="entry name" value="Acyl_CoA_acyltransferase"/>
</dbReference>
<dbReference type="PROSITE" id="PS51186">
    <property type="entry name" value="GNAT"/>
    <property type="match status" value="1"/>
</dbReference>
<dbReference type="RefSeq" id="WP_386161812.1">
    <property type="nucleotide sequence ID" value="NZ_JBHMBS010000026.1"/>
</dbReference>
<feature type="domain" description="N-acetyltransferase" evidence="2">
    <location>
        <begin position="130"/>
        <end position="265"/>
    </location>
</feature>
<evidence type="ECO:0000313" key="4">
    <source>
        <dbReference type="Proteomes" id="UP001589610"/>
    </source>
</evidence>
<accession>A0ABV5TNU4</accession>
<dbReference type="Gene3D" id="3.40.630.30">
    <property type="match status" value="1"/>
</dbReference>
<organism evidence="3 4">
    <name type="scientific">Streptosporangium vulgare</name>
    <dbReference type="NCBI Taxonomy" id="46190"/>
    <lineage>
        <taxon>Bacteria</taxon>
        <taxon>Bacillati</taxon>
        <taxon>Actinomycetota</taxon>
        <taxon>Actinomycetes</taxon>
        <taxon>Streptosporangiales</taxon>
        <taxon>Streptosporangiaceae</taxon>
        <taxon>Streptosporangium</taxon>
    </lineage>
</organism>
<sequence>MNITDGMDGTPVRLKDAAEVAKACAGDALVLWGAQAMGPGVRAWALGEAVAVACPDLNRRDRLTVRGRPGPVRALVRHALREIGPSYRVTGERALVEEVAAGDARLRVLGTFEWMDTPPGAPPDALTAPGPGRDAGPGQAGWLRTAQEGEVSALLARAAPSSWAVPGVPGVRRWAGVRGDDGRLVAVAADAWSCPPVGFVAGVATAPALRGRGYGERVCRFALGELAAAHERVALMVDTGNHAAIALYERLGLRGRPLAAAALDG</sequence>
<dbReference type="Proteomes" id="UP001589610">
    <property type="component" value="Unassembled WGS sequence"/>
</dbReference>
<dbReference type="Pfam" id="PF00583">
    <property type="entry name" value="Acetyltransf_1"/>
    <property type="match status" value="1"/>
</dbReference>
<keyword evidence="4" id="KW-1185">Reference proteome</keyword>
<comment type="caution">
    <text evidence="3">The sequence shown here is derived from an EMBL/GenBank/DDBJ whole genome shotgun (WGS) entry which is preliminary data.</text>
</comment>
<reference evidence="3 4" key="1">
    <citation type="submission" date="2024-09" db="EMBL/GenBank/DDBJ databases">
        <authorList>
            <person name="Sun Q."/>
            <person name="Mori K."/>
        </authorList>
    </citation>
    <scope>NUCLEOTIDE SEQUENCE [LARGE SCALE GENOMIC DNA]</scope>
    <source>
        <strain evidence="3 4">JCM 3028</strain>
    </source>
</reference>
<dbReference type="InterPro" id="IPR000182">
    <property type="entry name" value="GNAT_dom"/>
</dbReference>
<dbReference type="EMBL" id="JBHMBS010000026">
    <property type="protein sequence ID" value="MFB9680773.1"/>
    <property type="molecule type" value="Genomic_DNA"/>
</dbReference>
<gene>
    <name evidence="3" type="ORF">ACFFRH_35320</name>
</gene>
<evidence type="ECO:0000259" key="2">
    <source>
        <dbReference type="PROSITE" id="PS51186"/>
    </source>
</evidence>
<proteinExistence type="predicted"/>
<protein>
    <submittedName>
        <fullName evidence="3">GNAT family N-acetyltransferase</fullName>
    </submittedName>
</protein>